<dbReference type="AlphaFoldDB" id="A0AA43XMZ2"/>
<proteinExistence type="predicted"/>
<organism evidence="3 4">
    <name type="scientific">Isachenkonia alkalipeptolytica</name>
    <dbReference type="NCBI Taxonomy" id="2565777"/>
    <lineage>
        <taxon>Bacteria</taxon>
        <taxon>Bacillati</taxon>
        <taxon>Bacillota</taxon>
        <taxon>Clostridia</taxon>
        <taxon>Eubacteriales</taxon>
        <taxon>Clostridiaceae</taxon>
        <taxon>Isachenkonia</taxon>
    </lineage>
</organism>
<keyword evidence="2" id="KW-0732">Signal</keyword>
<feature type="chain" id="PRO_5041240035" evidence="2">
    <location>
        <begin position="21"/>
        <end position="430"/>
    </location>
</feature>
<dbReference type="EMBL" id="SUMG01000029">
    <property type="protein sequence ID" value="NBG89542.1"/>
    <property type="molecule type" value="Genomic_DNA"/>
</dbReference>
<comment type="caution">
    <text evidence="3">The sequence shown here is derived from an EMBL/GenBank/DDBJ whole genome shotgun (WGS) entry which is preliminary data.</text>
</comment>
<feature type="region of interest" description="Disordered" evidence="1">
    <location>
        <begin position="26"/>
        <end position="50"/>
    </location>
</feature>
<gene>
    <name evidence="3" type="ORF">ISALK_13685</name>
</gene>
<protein>
    <submittedName>
        <fullName evidence="3">FMN-binding protein</fullName>
    </submittedName>
</protein>
<reference evidence="3 4" key="1">
    <citation type="submission" date="2019-04" db="EMBL/GenBank/DDBJ databases">
        <title>Isachenkonia alkalipeptolytica gen. nov. sp. nov. a new anaerobic, alkiliphilic organothrophic bacterium capable to reduce synthesized ferrihydrite isolated from a soda lake.</title>
        <authorList>
            <person name="Toshchakov S.V."/>
            <person name="Zavarzina D.G."/>
            <person name="Zhilina T.N."/>
            <person name="Kostrikina N.A."/>
            <person name="Kublanov I.V."/>
        </authorList>
    </citation>
    <scope>NUCLEOTIDE SEQUENCE [LARGE SCALE GENOMIC DNA]</scope>
    <source>
        <strain evidence="3 4">Z-1701</strain>
    </source>
</reference>
<evidence type="ECO:0000313" key="3">
    <source>
        <dbReference type="EMBL" id="NBG89542.1"/>
    </source>
</evidence>
<dbReference type="Proteomes" id="UP000449710">
    <property type="component" value="Unassembled WGS sequence"/>
</dbReference>
<evidence type="ECO:0000256" key="1">
    <source>
        <dbReference type="SAM" id="MobiDB-lite"/>
    </source>
</evidence>
<name>A0AA43XMZ2_9CLOT</name>
<evidence type="ECO:0000256" key="2">
    <source>
        <dbReference type="SAM" id="SignalP"/>
    </source>
</evidence>
<dbReference type="RefSeq" id="WP_160723305.1">
    <property type="nucleotide sequence ID" value="NZ_SUMG01000029.1"/>
</dbReference>
<evidence type="ECO:0000313" key="4">
    <source>
        <dbReference type="Proteomes" id="UP000449710"/>
    </source>
</evidence>
<accession>A0AA43XMZ2</accession>
<sequence>MKKQWILLLVLLLTMSLAIMGCGDEDAEADEENGEEVVGENGEDDGEEDAVEEEEVDEVVEGEYPNGTYRGIFEDGGDQQVSIQFSVEDGNLHDVRFRHLYYGGTDYSELEEGDALYGIVEQHEQIAEYFEGKPVSSITDLYNPGDFVDDVDAATGATLRGNKVLSAMVDGLNRGLYSPDADYTLDLPDYQDGTYRGIYGDGGDQQVSIQFSLEDGNIYDMSFRHLYYGGTDYRELEEGDALYGIVEQHEQIAEYFEGKALNDIAELHNPGDFVDDVDAATGATIRANKVYSAIRDGLNRGIYSPANGYSTDLLEDVEDGRYRGTFGDRGYQQVSVQFYVEDGMINDLSYRHLYHSDNDYREMEEGDALYGIYEQHLQIAEYLEGQPLETIYDLHTPGDFVDDVDVATGATIRSNKVFSAIMNGLSRGIY</sequence>
<feature type="signal peptide" evidence="2">
    <location>
        <begin position="1"/>
        <end position="20"/>
    </location>
</feature>
<dbReference type="PROSITE" id="PS51257">
    <property type="entry name" value="PROKAR_LIPOPROTEIN"/>
    <property type="match status" value="1"/>
</dbReference>
<keyword evidence="4" id="KW-1185">Reference proteome</keyword>
<dbReference type="Gene3D" id="3.90.1010.20">
    <property type="match status" value="2"/>
</dbReference>